<dbReference type="InterPro" id="IPR052343">
    <property type="entry name" value="Retrotransposon-Effector_Assoc"/>
</dbReference>
<protein>
    <recommendedName>
        <fullName evidence="1">Reverse transcriptase domain-containing protein</fullName>
    </recommendedName>
</protein>
<comment type="caution">
    <text evidence="2">The sequence shown here is derived from an EMBL/GenBank/DDBJ whole genome shotgun (WGS) entry which is preliminary data.</text>
</comment>
<keyword evidence="3" id="KW-1185">Reference proteome</keyword>
<dbReference type="InterPro" id="IPR000477">
    <property type="entry name" value="RT_dom"/>
</dbReference>
<evidence type="ECO:0000259" key="1">
    <source>
        <dbReference type="Pfam" id="PF00078"/>
    </source>
</evidence>
<feature type="domain" description="Reverse transcriptase" evidence="1">
    <location>
        <begin position="5"/>
        <end position="125"/>
    </location>
</feature>
<organism evidence="2 3">
    <name type="scientific">Lithospermum erythrorhizon</name>
    <name type="common">Purple gromwell</name>
    <name type="synonym">Lithospermum officinale var. erythrorhizon</name>
    <dbReference type="NCBI Taxonomy" id="34254"/>
    <lineage>
        <taxon>Eukaryota</taxon>
        <taxon>Viridiplantae</taxon>
        <taxon>Streptophyta</taxon>
        <taxon>Embryophyta</taxon>
        <taxon>Tracheophyta</taxon>
        <taxon>Spermatophyta</taxon>
        <taxon>Magnoliopsida</taxon>
        <taxon>eudicotyledons</taxon>
        <taxon>Gunneridae</taxon>
        <taxon>Pentapetalae</taxon>
        <taxon>asterids</taxon>
        <taxon>lamiids</taxon>
        <taxon>Boraginales</taxon>
        <taxon>Boraginaceae</taxon>
        <taxon>Boraginoideae</taxon>
        <taxon>Lithospermeae</taxon>
        <taxon>Lithospermum</taxon>
    </lineage>
</organism>
<proteinExistence type="predicted"/>
<dbReference type="Pfam" id="PF00078">
    <property type="entry name" value="RVT_1"/>
    <property type="match status" value="1"/>
</dbReference>
<sequence length="132" mass="15223">MIISEEQGRFVTNSDIHNNILLAQELTQALDRKIKDNNLMINIDMSKAFDKLSWNFLDIFTQKFGFQVGWIDMIRRCISNSWFSVIINGESQGYFHSGKGVRQGDSISPSLFIIAEEYFIRGLKHVFNQTPS</sequence>
<evidence type="ECO:0000313" key="3">
    <source>
        <dbReference type="Proteomes" id="UP001454036"/>
    </source>
</evidence>
<dbReference type="PANTHER" id="PTHR46890">
    <property type="entry name" value="NON-LTR RETROLELEMENT REVERSE TRANSCRIPTASE-LIKE PROTEIN-RELATED"/>
    <property type="match status" value="1"/>
</dbReference>
<dbReference type="Proteomes" id="UP001454036">
    <property type="component" value="Unassembled WGS sequence"/>
</dbReference>
<dbReference type="EMBL" id="BAABME010019949">
    <property type="protein sequence ID" value="GAA0158866.1"/>
    <property type="molecule type" value="Genomic_DNA"/>
</dbReference>
<dbReference type="PANTHER" id="PTHR46890:SF48">
    <property type="entry name" value="RNA-DIRECTED DNA POLYMERASE"/>
    <property type="match status" value="1"/>
</dbReference>
<name>A0AAV3Q6Q4_LITER</name>
<reference evidence="2 3" key="1">
    <citation type="submission" date="2024-01" db="EMBL/GenBank/DDBJ databases">
        <title>The complete chloroplast genome sequence of Lithospermum erythrorhizon: insights into the phylogenetic relationship among Boraginaceae species and the maternal lineages of purple gromwells.</title>
        <authorList>
            <person name="Okada T."/>
            <person name="Watanabe K."/>
        </authorList>
    </citation>
    <scope>NUCLEOTIDE SEQUENCE [LARGE SCALE GENOMIC DNA]</scope>
</reference>
<dbReference type="AlphaFoldDB" id="A0AAV3Q6Q4"/>
<gene>
    <name evidence="2" type="ORF">LIER_38739</name>
</gene>
<accession>A0AAV3Q6Q4</accession>
<evidence type="ECO:0000313" key="2">
    <source>
        <dbReference type="EMBL" id="GAA0158866.1"/>
    </source>
</evidence>